<dbReference type="InterPro" id="IPR016181">
    <property type="entry name" value="Acyl_CoA_acyltransferase"/>
</dbReference>
<dbReference type="EMBL" id="WXWW01000049">
    <property type="protein sequence ID" value="NAW64199.1"/>
    <property type="molecule type" value="Genomic_DNA"/>
</dbReference>
<feature type="domain" description="N-acetyltransferase" evidence="1">
    <location>
        <begin position="6"/>
        <end position="152"/>
    </location>
</feature>
<name>A0A7X4W8Q3_9GAMM</name>
<accession>A0A7X4W8Q3</accession>
<dbReference type="SUPFAM" id="SSF55729">
    <property type="entry name" value="Acyl-CoA N-acyltransferases (Nat)"/>
    <property type="match status" value="1"/>
</dbReference>
<dbReference type="Proteomes" id="UP000465712">
    <property type="component" value="Unassembled WGS sequence"/>
</dbReference>
<protein>
    <submittedName>
        <fullName evidence="2">GNAT family N-acetyltransferase</fullName>
    </submittedName>
</protein>
<dbReference type="CDD" id="cd04301">
    <property type="entry name" value="NAT_SF"/>
    <property type="match status" value="1"/>
</dbReference>
<proteinExistence type="predicted"/>
<evidence type="ECO:0000313" key="3">
    <source>
        <dbReference type="Proteomes" id="UP000465712"/>
    </source>
</evidence>
<reference evidence="2 3" key="1">
    <citation type="submission" date="2017-05" db="EMBL/GenBank/DDBJ databases">
        <title>High clonality and local adaptation shapes Vibrionaceae linages within an endangered oasis.</title>
        <authorList>
            <person name="Vazquez-Rosas-Landa M."/>
        </authorList>
    </citation>
    <scope>NUCLEOTIDE SEQUENCE [LARGE SCALE GENOMIC DNA]</scope>
    <source>
        <strain evidence="2 3">P46_P4S1P180</strain>
    </source>
</reference>
<comment type="caution">
    <text evidence="2">The sequence shown here is derived from an EMBL/GenBank/DDBJ whole genome shotgun (WGS) entry which is preliminary data.</text>
</comment>
<dbReference type="Pfam" id="PF13673">
    <property type="entry name" value="Acetyltransf_10"/>
    <property type="match status" value="1"/>
</dbReference>
<keyword evidence="2" id="KW-0808">Transferase</keyword>
<sequence>MDIYPIRLRKATWADMDFLLELRDQTMRQHLQKAGAPTDKDAYKNRILYHFDDAQIVEIADKRVGLFKAFYQADLNQWYLAQIQILPEYQSHKIGWALITELITKATDNNESVALSVLKGSPARRLYERLGFQCVSESELEFNMLFHSVDRE</sequence>
<dbReference type="Gene3D" id="3.40.630.30">
    <property type="match status" value="1"/>
</dbReference>
<dbReference type="InterPro" id="IPR000182">
    <property type="entry name" value="GNAT_dom"/>
</dbReference>
<gene>
    <name evidence="2" type="ORF">CAG72_03120</name>
</gene>
<dbReference type="AlphaFoldDB" id="A0A7X4W8Q3"/>
<organism evidence="2 3">
    <name type="scientific">Photobacterium halotolerans</name>
    <dbReference type="NCBI Taxonomy" id="265726"/>
    <lineage>
        <taxon>Bacteria</taxon>
        <taxon>Pseudomonadati</taxon>
        <taxon>Pseudomonadota</taxon>
        <taxon>Gammaproteobacteria</taxon>
        <taxon>Vibrionales</taxon>
        <taxon>Vibrionaceae</taxon>
        <taxon>Photobacterium</taxon>
    </lineage>
</organism>
<dbReference type="PROSITE" id="PS51186">
    <property type="entry name" value="GNAT"/>
    <property type="match status" value="1"/>
</dbReference>
<dbReference type="GO" id="GO:0016747">
    <property type="term" value="F:acyltransferase activity, transferring groups other than amino-acyl groups"/>
    <property type="evidence" value="ECO:0007669"/>
    <property type="project" value="InterPro"/>
</dbReference>
<evidence type="ECO:0000313" key="2">
    <source>
        <dbReference type="EMBL" id="NAW64199.1"/>
    </source>
</evidence>
<evidence type="ECO:0000259" key="1">
    <source>
        <dbReference type="PROSITE" id="PS51186"/>
    </source>
</evidence>